<dbReference type="KEGG" id="pno:SNOG_14197"/>
<reference evidence="2" key="1">
    <citation type="journal article" date="2021" name="BMC Genomics">
        <title>Chromosome-level genome assembly and manually-curated proteome of model necrotroph Parastagonospora nodorum Sn15 reveals a genome-wide trove of candidate effector homologs, and redundancy of virulence-related functions within an accessory chromosome.</title>
        <authorList>
            <person name="Bertazzoni S."/>
            <person name="Jones D.A.B."/>
            <person name="Phan H.T."/>
            <person name="Tan K.-C."/>
            <person name="Hane J.K."/>
        </authorList>
    </citation>
    <scope>NUCLEOTIDE SEQUENCE [LARGE SCALE GENOMIC DNA]</scope>
    <source>
        <strain evidence="2">SN15 / ATCC MYA-4574 / FGSC 10173)</strain>
    </source>
</reference>
<name>A0A7U2FD28_PHANO</name>
<dbReference type="RefSeq" id="XP_001804395.1">
    <property type="nucleotide sequence ID" value="XM_001804343.1"/>
</dbReference>
<sequence>MSCFRALLTVCSPRPTKRNEESDPSLDGSYQLQALEPETLPTEDDSPPIRHMSVQSLNPVPAPNSTIKAQVTSKAPTKQHISATLSPRAIAALLKDVDFAQGGDERLPLHTFSADWDDGDAQTEADVQYEFIYEGDFGITWPLRKIRVDDMPVEQDFEDVDTADDTSATIDVHEVADRHDCRADVAYTHITPQSPRKRRVRVRIAGDTTAPRFKVRVRAPQELGNESMRRLPRRRGELVLGIIKPAMDEQMGR</sequence>
<evidence type="ECO:0000313" key="2">
    <source>
        <dbReference type="Proteomes" id="UP000663193"/>
    </source>
</evidence>
<protein>
    <submittedName>
        <fullName evidence="1">Uncharacterized protein</fullName>
    </submittedName>
</protein>
<dbReference type="AlphaFoldDB" id="A0A7U2FD28"/>
<proteinExistence type="predicted"/>
<dbReference type="Proteomes" id="UP000663193">
    <property type="component" value="Chromosome 14"/>
</dbReference>
<dbReference type="EMBL" id="CP069036">
    <property type="protein sequence ID" value="QRD03016.1"/>
    <property type="molecule type" value="Genomic_DNA"/>
</dbReference>
<accession>A0A7U2FD28</accession>
<organism evidence="1 2">
    <name type="scientific">Phaeosphaeria nodorum (strain SN15 / ATCC MYA-4574 / FGSC 10173)</name>
    <name type="common">Glume blotch fungus</name>
    <name type="synonym">Parastagonospora nodorum</name>
    <dbReference type="NCBI Taxonomy" id="321614"/>
    <lineage>
        <taxon>Eukaryota</taxon>
        <taxon>Fungi</taxon>
        <taxon>Dikarya</taxon>
        <taxon>Ascomycota</taxon>
        <taxon>Pezizomycotina</taxon>
        <taxon>Dothideomycetes</taxon>
        <taxon>Pleosporomycetidae</taxon>
        <taxon>Pleosporales</taxon>
        <taxon>Pleosporineae</taxon>
        <taxon>Phaeosphaeriaceae</taxon>
        <taxon>Parastagonospora</taxon>
    </lineage>
</organism>
<dbReference type="OrthoDB" id="10602522at2759"/>
<evidence type="ECO:0000313" key="1">
    <source>
        <dbReference type="EMBL" id="QRD03016.1"/>
    </source>
</evidence>
<gene>
    <name evidence="1" type="ORF">JI435_141970</name>
</gene>
<dbReference type="VEuPathDB" id="FungiDB:JI435_141970"/>
<keyword evidence="2" id="KW-1185">Reference proteome</keyword>